<organism evidence="1">
    <name type="scientific">Trichuris suis</name>
    <name type="common">pig whipworm</name>
    <dbReference type="NCBI Taxonomy" id="68888"/>
    <lineage>
        <taxon>Eukaryota</taxon>
        <taxon>Metazoa</taxon>
        <taxon>Ecdysozoa</taxon>
        <taxon>Nematoda</taxon>
        <taxon>Enoplea</taxon>
        <taxon>Dorylaimia</taxon>
        <taxon>Trichinellida</taxon>
        <taxon>Trichuridae</taxon>
        <taxon>Trichuris</taxon>
    </lineage>
</organism>
<dbReference type="AlphaFoldDB" id="A0A085MUF2"/>
<gene>
    <name evidence="1" type="ORF">M514_11399</name>
</gene>
<accession>A0A085MUF2</accession>
<evidence type="ECO:0000313" key="1">
    <source>
        <dbReference type="EMBL" id="KFD60848.1"/>
    </source>
</evidence>
<proteinExistence type="predicted"/>
<reference evidence="1" key="1">
    <citation type="journal article" date="2014" name="Nat. Genet.">
        <title>Genome and transcriptome of the porcine whipworm Trichuris suis.</title>
        <authorList>
            <person name="Jex A.R."/>
            <person name="Nejsum P."/>
            <person name="Schwarz E.M."/>
            <person name="Hu L."/>
            <person name="Young N.D."/>
            <person name="Hall R.S."/>
            <person name="Korhonen P.K."/>
            <person name="Liao S."/>
            <person name="Thamsborg S."/>
            <person name="Xia J."/>
            <person name="Xu P."/>
            <person name="Wang S."/>
            <person name="Scheerlinck J.P."/>
            <person name="Hofmann A."/>
            <person name="Sternberg P.W."/>
            <person name="Wang J."/>
            <person name="Gasser R.B."/>
        </authorList>
    </citation>
    <scope>NUCLEOTIDE SEQUENCE [LARGE SCALE GENOMIC DNA]</scope>
    <source>
        <strain evidence="1">DCEP-RM93F</strain>
    </source>
</reference>
<sequence length="113" mass="12726">MPGGHEIGKIPILLGQPGGSCARRQSKQTMVARKDAQRTGQPVSSEVQSGWWMRPRWLEQLFRRKCEIIGQSVDPLVSELPYMTAYKNTPYLVMSGADWSSWGDADCPILEQF</sequence>
<dbReference type="Proteomes" id="UP000030758">
    <property type="component" value="Unassembled WGS sequence"/>
</dbReference>
<dbReference type="EMBL" id="KL367645">
    <property type="protein sequence ID" value="KFD60848.1"/>
    <property type="molecule type" value="Genomic_DNA"/>
</dbReference>
<protein>
    <submittedName>
        <fullName evidence="1">Uncharacterized protein</fullName>
    </submittedName>
</protein>
<name>A0A085MUF2_9BILA</name>